<evidence type="ECO:0000256" key="7">
    <source>
        <dbReference type="ARBA" id="ARBA00024197"/>
    </source>
</evidence>
<keyword evidence="12" id="KW-1185">Reference proteome</keyword>
<dbReference type="Proteomes" id="UP000254711">
    <property type="component" value="Unassembled WGS sequence"/>
</dbReference>
<dbReference type="PIRSF" id="PIRSF006170">
    <property type="entry name" value="YfgM"/>
    <property type="match status" value="1"/>
</dbReference>
<feature type="transmembrane region" description="Helical" evidence="9">
    <location>
        <begin position="23"/>
        <end position="40"/>
    </location>
</feature>
<dbReference type="RefSeq" id="WP_114826236.1">
    <property type="nucleotide sequence ID" value="NZ_QQSY01000005.1"/>
</dbReference>
<name>A0A370K5U6_9GAMM</name>
<evidence type="ECO:0000256" key="6">
    <source>
        <dbReference type="ARBA" id="ARBA00023186"/>
    </source>
</evidence>
<dbReference type="GO" id="GO:0044877">
    <property type="term" value="F:protein-containing complex binding"/>
    <property type="evidence" value="ECO:0007669"/>
    <property type="project" value="InterPro"/>
</dbReference>
<keyword evidence="3 9" id="KW-0812">Transmembrane</keyword>
<dbReference type="InterPro" id="IPR026039">
    <property type="entry name" value="YfgM"/>
</dbReference>
<proteinExistence type="inferred from homology"/>
<evidence type="ECO:0000256" key="9">
    <source>
        <dbReference type="SAM" id="Phobius"/>
    </source>
</evidence>
<keyword evidence="6" id="KW-0143">Chaperone</keyword>
<dbReference type="EMBL" id="QQSY01000005">
    <property type="protein sequence ID" value="RDI97390.1"/>
    <property type="molecule type" value="Genomic_DNA"/>
</dbReference>
<dbReference type="PANTHER" id="PTHR38035">
    <property type="entry name" value="UPF0070 PROTEIN YFGM"/>
    <property type="match status" value="1"/>
</dbReference>
<dbReference type="SUPFAM" id="SSF48452">
    <property type="entry name" value="TPR-like"/>
    <property type="match status" value="1"/>
</dbReference>
<evidence type="ECO:0000256" key="2">
    <source>
        <dbReference type="ARBA" id="ARBA00022475"/>
    </source>
</evidence>
<evidence type="ECO:0000256" key="1">
    <source>
        <dbReference type="ARBA" id="ARBA00004401"/>
    </source>
</evidence>
<feature type="domain" description="Ancillary SecYEG translocon subunit/Cell division coordinator CpoB TPR" evidence="10">
    <location>
        <begin position="17"/>
        <end position="207"/>
    </location>
</feature>
<dbReference type="InterPro" id="IPR018704">
    <property type="entry name" value="SecYEG/CpoB_TPR"/>
</dbReference>
<keyword evidence="5 9" id="KW-0472">Membrane</keyword>
<protein>
    <recommendedName>
        <fullName evidence="8">Ancillary SecYEG translocon subunit</fullName>
    </recommendedName>
</protein>
<evidence type="ECO:0000256" key="4">
    <source>
        <dbReference type="ARBA" id="ARBA00022989"/>
    </source>
</evidence>
<dbReference type="Pfam" id="PF09976">
    <property type="entry name" value="TPR_21"/>
    <property type="match status" value="1"/>
</dbReference>
<reference evidence="11 12" key="1">
    <citation type="submission" date="2018-07" db="EMBL/GenBank/DDBJ databases">
        <title>Dyella solisilvae sp. nov., isolated from the pine and broad-leaved mixed forest soil.</title>
        <authorList>
            <person name="Gao Z."/>
            <person name="Qiu L."/>
        </authorList>
    </citation>
    <scope>NUCLEOTIDE SEQUENCE [LARGE SCALE GENOMIC DNA]</scope>
    <source>
        <strain evidence="11 12">DHG54</strain>
    </source>
</reference>
<evidence type="ECO:0000256" key="5">
    <source>
        <dbReference type="ARBA" id="ARBA00023136"/>
    </source>
</evidence>
<dbReference type="PANTHER" id="PTHR38035:SF1">
    <property type="entry name" value="ANCILLARY SECYEG TRANSLOCON SUBUNIT"/>
    <property type="match status" value="1"/>
</dbReference>
<comment type="subcellular location">
    <subcellularLocation>
        <location evidence="1">Cell membrane</location>
        <topology evidence="1">Single-pass type II membrane protein</topology>
    </subcellularLocation>
</comment>
<evidence type="ECO:0000259" key="10">
    <source>
        <dbReference type="Pfam" id="PF09976"/>
    </source>
</evidence>
<keyword evidence="4 9" id="KW-1133">Transmembrane helix</keyword>
<evidence type="ECO:0000256" key="8">
    <source>
        <dbReference type="ARBA" id="ARBA00024235"/>
    </source>
</evidence>
<sequence>MAFEAYDEHEQSELVQQWLRQNGLSIVVGIAIGLVGIFGWQQWNKHKAGHQSEAANLYEQVQTAAAANKNESADTYTEQLIKDYADSSYAVFAVSDRAQRQVQAKQLDKAIDSLNWAEAHAADANLKALTQLRIARVLLAQGKAADTLAALDRLPPNSFEGAAQELRGDALVKLGRPDDARKAYLAAKAALGENALPSVQMKIDDLAVAGKQGA</sequence>
<evidence type="ECO:0000256" key="3">
    <source>
        <dbReference type="ARBA" id="ARBA00022692"/>
    </source>
</evidence>
<comment type="similarity">
    <text evidence="7">Belongs to the YfgM family.</text>
</comment>
<dbReference type="Gene3D" id="1.25.40.10">
    <property type="entry name" value="Tetratricopeptide repeat domain"/>
    <property type="match status" value="1"/>
</dbReference>
<evidence type="ECO:0000313" key="12">
    <source>
        <dbReference type="Proteomes" id="UP000254711"/>
    </source>
</evidence>
<accession>A0A370K5U6</accession>
<evidence type="ECO:0000313" key="11">
    <source>
        <dbReference type="EMBL" id="RDI97390.1"/>
    </source>
</evidence>
<dbReference type="InterPro" id="IPR011990">
    <property type="entry name" value="TPR-like_helical_dom_sf"/>
</dbReference>
<dbReference type="AlphaFoldDB" id="A0A370K5U6"/>
<keyword evidence="2" id="KW-1003">Cell membrane</keyword>
<comment type="caution">
    <text evidence="11">The sequence shown here is derived from an EMBL/GenBank/DDBJ whole genome shotgun (WGS) entry which is preliminary data.</text>
</comment>
<organism evidence="11 12">
    <name type="scientific">Dyella solisilvae</name>
    <dbReference type="NCBI Taxonomy" id="1920168"/>
    <lineage>
        <taxon>Bacteria</taxon>
        <taxon>Pseudomonadati</taxon>
        <taxon>Pseudomonadota</taxon>
        <taxon>Gammaproteobacteria</taxon>
        <taxon>Lysobacterales</taxon>
        <taxon>Rhodanobacteraceae</taxon>
        <taxon>Dyella</taxon>
    </lineage>
</organism>
<gene>
    <name evidence="11" type="ORF">DVT68_16695</name>
</gene>
<dbReference type="GO" id="GO:0005886">
    <property type="term" value="C:plasma membrane"/>
    <property type="evidence" value="ECO:0007669"/>
    <property type="project" value="UniProtKB-SubCell"/>
</dbReference>
<dbReference type="OrthoDB" id="9789675at2"/>